<dbReference type="InterPro" id="IPR038636">
    <property type="entry name" value="Wzi_sf"/>
</dbReference>
<dbReference type="OrthoDB" id="9808260at2"/>
<gene>
    <name evidence="2" type="ORF">CJ305_02710</name>
</gene>
<evidence type="ECO:0000313" key="3">
    <source>
        <dbReference type="Proteomes" id="UP000229433"/>
    </source>
</evidence>
<dbReference type="RefSeq" id="WP_099644687.1">
    <property type="nucleotide sequence ID" value="NZ_KZ319287.1"/>
</dbReference>
<dbReference type="Gene3D" id="2.40.160.130">
    <property type="entry name" value="Capsule assembly protein Wzi"/>
    <property type="match status" value="1"/>
</dbReference>
<evidence type="ECO:0000313" key="2">
    <source>
        <dbReference type="EMBL" id="PHQ31147.1"/>
    </source>
</evidence>
<dbReference type="Proteomes" id="UP000229433">
    <property type="component" value="Unassembled WGS sequence"/>
</dbReference>
<sequence length="700" mass="80591">MSFKTFAAGIAFFLVSALQAQLITGNFEQYPTFEECEEVAAVELSACFNETLINKIKAEFNMPQRVIDEQYQGDLVVLFEVTEEGKFELLHVTGIYEELRSEITRVFTELPQIKPATYNARPTYMQFNMPIPIPFSKDSSAVKEFKTGAVPVKKLEEQSEYDAIKTFPFENREYHSQLFIPFSHETYSRFDQELNRVGTNTHTAGKPFTYDNVNAYYDFKEAREGLYKKKESWFGRKLWNEHMVTLQGEDYWFTLDPAADLQLGFETDDNEDQSFTYNNTRAVIFQGGLGKNLNFYTVVYESQGTFAGYFNRFARSIRPDGGNPAIVPGRGVAAESASGDFDYPVAEGYLSYTPNKYFNFQFGHGKNFIGDGYRSLLLSDNASPYPFFKLNTTFWKLKYTNTWMSLRDVRPEVVADGSFKTKYMANHYLSLNVTKRLNIGLFENVIWTNDNDRGFDLNYLNPVIFYRAIEFSTGSRGGNALIGLSGKYKFSDRFNAYAQVIIDEFSTGAVFSNTKSFQNKQGVQLGFKYYDAFNVDNLQLQLEFNQVRPYVYSNNEIELNYGHNNQSMAHLWGANFRELIAIARYRNDRWFGAAKIIYGERGFEIGDIDQVYYGGSIYGNDENIPSELGIEIGQGNRANTFLGNVEVGYLVNPSTNLKLYASVLYRDHRIEQFDPVNLAERTVWVNFGFRTDLFNWYFDY</sequence>
<dbReference type="AlphaFoldDB" id="A0A2G1VWH9"/>
<accession>A0A2G1VWH9</accession>
<dbReference type="EMBL" id="NQXA01000001">
    <property type="protein sequence ID" value="PHQ31147.1"/>
    <property type="molecule type" value="Genomic_DNA"/>
</dbReference>
<protein>
    <submittedName>
        <fullName evidence="2">Gliding motility protein RemB</fullName>
    </submittedName>
</protein>
<feature type="signal peptide" evidence="1">
    <location>
        <begin position="1"/>
        <end position="20"/>
    </location>
</feature>
<evidence type="ECO:0000256" key="1">
    <source>
        <dbReference type="SAM" id="SignalP"/>
    </source>
</evidence>
<reference evidence="2 3" key="1">
    <citation type="submission" date="2017-08" db="EMBL/GenBank/DDBJ databases">
        <title>The whole genome shortgun sequences of strain Leeuwenhoekiella nanhaiensis G18 from the South China Sea.</title>
        <authorList>
            <person name="Liu Q."/>
        </authorList>
    </citation>
    <scope>NUCLEOTIDE SEQUENCE [LARGE SCALE GENOMIC DNA]</scope>
    <source>
        <strain evidence="2 3">G18</strain>
    </source>
</reference>
<name>A0A2G1VWH9_9FLAO</name>
<organism evidence="2 3">
    <name type="scientific">Leeuwenhoekiella nanhaiensis</name>
    <dbReference type="NCBI Taxonomy" id="1655491"/>
    <lineage>
        <taxon>Bacteria</taxon>
        <taxon>Pseudomonadati</taxon>
        <taxon>Bacteroidota</taxon>
        <taxon>Flavobacteriia</taxon>
        <taxon>Flavobacteriales</taxon>
        <taxon>Flavobacteriaceae</taxon>
        <taxon>Leeuwenhoekiella</taxon>
    </lineage>
</organism>
<proteinExistence type="predicted"/>
<keyword evidence="1" id="KW-0732">Signal</keyword>
<comment type="caution">
    <text evidence="2">The sequence shown here is derived from an EMBL/GenBank/DDBJ whole genome shotgun (WGS) entry which is preliminary data.</text>
</comment>
<keyword evidence="3" id="KW-1185">Reference proteome</keyword>
<feature type="chain" id="PRO_5013699634" evidence="1">
    <location>
        <begin position="21"/>
        <end position="700"/>
    </location>
</feature>